<dbReference type="Gene3D" id="3.40.50.2000">
    <property type="entry name" value="Glycogen Phosphorylase B"/>
    <property type="match status" value="2"/>
</dbReference>
<evidence type="ECO:0000313" key="4">
    <source>
        <dbReference type="Proteomes" id="UP001050975"/>
    </source>
</evidence>
<evidence type="ECO:0000259" key="1">
    <source>
        <dbReference type="Pfam" id="PF00534"/>
    </source>
</evidence>
<dbReference type="Proteomes" id="UP001050975">
    <property type="component" value="Unassembled WGS sequence"/>
</dbReference>
<reference evidence="3" key="1">
    <citation type="submission" date="2019-10" db="EMBL/GenBank/DDBJ databases">
        <title>Draft genome sequece of Microseira wollei NIES-4236.</title>
        <authorList>
            <person name="Yamaguchi H."/>
            <person name="Suzuki S."/>
            <person name="Kawachi M."/>
        </authorList>
    </citation>
    <scope>NUCLEOTIDE SEQUENCE</scope>
    <source>
        <strain evidence="3">NIES-4236</strain>
    </source>
</reference>
<dbReference type="Pfam" id="PF00534">
    <property type="entry name" value="Glycos_transf_1"/>
    <property type="match status" value="1"/>
</dbReference>
<dbReference type="RefSeq" id="WP_226577406.1">
    <property type="nucleotide sequence ID" value="NZ_BLAY01000019.1"/>
</dbReference>
<keyword evidence="3" id="KW-0808">Transferase</keyword>
<comment type="caution">
    <text evidence="3">The sequence shown here is derived from an EMBL/GenBank/DDBJ whole genome shotgun (WGS) entry which is preliminary data.</text>
</comment>
<dbReference type="InterPro" id="IPR028098">
    <property type="entry name" value="Glyco_trans_4-like_N"/>
</dbReference>
<organism evidence="3 4">
    <name type="scientific">Microseira wollei NIES-4236</name>
    <dbReference type="NCBI Taxonomy" id="2530354"/>
    <lineage>
        <taxon>Bacteria</taxon>
        <taxon>Bacillati</taxon>
        <taxon>Cyanobacteriota</taxon>
        <taxon>Cyanophyceae</taxon>
        <taxon>Oscillatoriophycideae</taxon>
        <taxon>Aerosakkonematales</taxon>
        <taxon>Aerosakkonemataceae</taxon>
        <taxon>Microseira</taxon>
    </lineage>
</organism>
<keyword evidence="4" id="KW-1185">Reference proteome</keyword>
<dbReference type="EMBL" id="BLAY01000019">
    <property type="protein sequence ID" value="GET36900.1"/>
    <property type="molecule type" value="Genomic_DNA"/>
</dbReference>
<feature type="domain" description="Glycosyl transferase family 1" evidence="1">
    <location>
        <begin position="209"/>
        <end position="353"/>
    </location>
</feature>
<evidence type="ECO:0000313" key="3">
    <source>
        <dbReference type="EMBL" id="GET36900.1"/>
    </source>
</evidence>
<sequence length="384" mass="42072">MAKQPPRIAMFLRDLGGGGAERAMVKLVQGFANQGLKVDLLMTRAEGPYLSQVPPEVNIIDLKARQFDKSKTLKFPTSLQSTASLPKLVSYLRSEQPQALLSALHYPNEIAILAKRLSGVSTRVVVCEQSNISVEAKRVEQVSARLAPLTVRLFYPWADAIVAVSQGVAKDLNNITKLPPERIRVIHNPVITPELDEKLKQPVEHPWFNPGEPPVILGVGRLVEQKDFSTLIRALAIVKRKQTARLMILGSGRQRQQLETLARELGLENDVALLGYSNNPYAYMKKASVFALSSAWEGLPTVLIEAMAVGTPVVSTNCESGPEEILDKGKYGDLVPVGDSEALALAILKVLSGNFPVVDPAWLNQYKSETVIQQYLDILGVSPI</sequence>
<dbReference type="InterPro" id="IPR001296">
    <property type="entry name" value="Glyco_trans_1"/>
</dbReference>
<dbReference type="GO" id="GO:0016757">
    <property type="term" value="F:glycosyltransferase activity"/>
    <property type="evidence" value="ECO:0007669"/>
    <property type="project" value="InterPro"/>
</dbReference>
<protein>
    <submittedName>
        <fullName evidence="3">Glycosyl transferase group 1</fullName>
    </submittedName>
</protein>
<proteinExistence type="predicted"/>
<dbReference type="SUPFAM" id="SSF53756">
    <property type="entry name" value="UDP-Glycosyltransferase/glycogen phosphorylase"/>
    <property type="match status" value="1"/>
</dbReference>
<evidence type="ECO:0000259" key="2">
    <source>
        <dbReference type="Pfam" id="PF13439"/>
    </source>
</evidence>
<dbReference type="Pfam" id="PF13439">
    <property type="entry name" value="Glyco_transf_4"/>
    <property type="match status" value="1"/>
</dbReference>
<dbReference type="AlphaFoldDB" id="A0AAV3X899"/>
<dbReference type="PANTHER" id="PTHR12526">
    <property type="entry name" value="GLYCOSYLTRANSFERASE"/>
    <property type="match status" value="1"/>
</dbReference>
<dbReference type="CDD" id="cd03811">
    <property type="entry name" value="GT4_GT28_WabH-like"/>
    <property type="match status" value="1"/>
</dbReference>
<feature type="domain" description="Glycosyltransferase subfamily 4-like N-terminal" evidence="2">
    <location>
        <begin position="18"/>
        <end position="190"/>
    </location>
</feature>
<name>A0AAV3X899_9CYAN</name>
<gene>
    <name evidence="3" type="ORF">MiSe_16520</name>
</gene>
<accession>A0AAV3X899</accession>